<comment type="caution">
    <text evidence="3">The sequence shown here is derived from an EMBL/GenBank/DDBJ whole genome shotgun (WGS) entry which is preliminary data.</text>
</comment>
<proteinExistence type="predicted"/>
<feature type="compositionally biased region" description="Acidic residues" evidence="1">
    <location>
        <begin position="169"/>
        <end position="180"/>
    </location>
</feature>
<feature type="compositionally biased region" description="Pro residues" evidence="1">
    <location>
        <begin position="232"/>
        <end position="265"/>
    </location>
</feature>
<evidence type="ECO:0000313" key="3">
    <source>
        <dbReference type="EMBL" id="KAH0626437.1"/>
    </source>
</evidence>
<reference evidence="3 4" key="1">
    <citation type="journal article" date="2022" name="Gigascience">
        <title>A chromosome-level genome assembly and annotation of the desert horned lizard, Phrynosoma platyrhinos, provides insight into chromosomal rearrangements among reptiles.</title>
        <authorList>
            <person name="Koochekian N."/>
            <person name="Ascanio A."/>
            <person name="Farleigh K."/>
            <person name="Card D.C."/>
            <person name="Schield D.R."/>
            <person name="Castoe T.A."/>
            <person name="Jezkova T."/>
        </authorList>
    </citation>
    <scope>NUCLEOTIDE SEQUENCE [LARGE SCALE GENOMIC DNA]</scope>
    <source>
        <strain evidence="3">NK-2021</strain>
    </source>
</reference>
<feature type="compositionally biased region" description="Polar residues" evidence="1">
    <location>
        <begin position="185"/>
        <end position="195"/>
    </location>
</feature>
<keyword evidence="2" id="KW-1133">Transmembrane helix</keyword>
<feature type="region of interest" description="Disordered" evidence="1">
    <location>
        <begin position="145"/>
        <end position="265"/>
    </location>
</feature>
<feature type="compositionally biased region" description="Polar residues" evidence="1">
    <location>
        <begin position="208"/>
        <end position="230"/>
    </location>
</feature>
<sequence length="265" mass="29446">MGCYAQKRGLAQASPFLLSAFISAERDHMEREAGNLFLRLENIIHSSGKDHERIMREAELEKQNFVKKLDEASHSFMKEICSLSCGQSRYRPYEVAHCVSCQLLKAPCNDPMVCAGAKVLTAVLVTLLILLGIGGAVWYYRRKKKAEGEAKDKDDDDKESSGSSKSSESSDEWESSEESEGGAANSQARNVSGSRARNIPTHPHYENLNPTHYENPSPTHYENPSPTHYENPSPPPFDIPSPPPFDIPSPPPFDIPSPPPFNARY</sequence>
<dbReference type="Proteomes" id="UP000826234">
    <property type="component" value="Unassembled WGS sequence"/>
</dbReference>
<feature type="transmembrane region" description="Helical" evidence="2">
    <location>
        <begin position="119"/>
        <end position="140"/>
    </location>
</feature>
<evidence type="ECO:0000313" key="4">
    <source>
        <dbReference type="Proteomes" id="UP000826234"/>
    </source>
</evidence>
<organism evidence="3 4">
    <name type="scientific">Phrynosoma platyrhinos</name>
    <name type="common">Desert horned lizard</name>
    <dbReference type="NCBI Taxonomy" id="52577"/>
    <lineage>
        <taxon>Eukaryota</taxon>
        <taxon>Metazoa</taxon>
        <taxon>Chordata</taxon>
        <taxon>Craniata</taxon>
        <taxon>Vertebrata</taxon>
        <taxon>Euteleostomi</taxon>
        <taxon>Lepidosauria</taxon>
        <taxon>Squamata</taxon>
        <taxon>Bifurcata</taxon>
        <taxon>Unidentata</taxon>
        <taxon>Episquamata</taxon>
        <taxon>Toxicofera</taxon>
        <taxon>Iguania</taxon>
        <taxon>Phrynosomatidae</taxon>
        <taxon>Phrynosomatinae</taxon>
        <taxon>Phrynosoma</taxon>
    </lineage>
</organism>
<dbReference type="EMBL" id="JAIPUX010000521">
    <property type="protein sequence ID" value="KAH0626437.1"/>
    <property type="molecule type" value="Genomic_DNA"/>
</dbReference>
<gene>
    <name evidence="3" type="ORF">JD844_001408</name>
</gene>
<keyword evidence="2" id="KW-0472">Membrane</keyword>
<protein>
    <submittedName>
        <fullName evidence="3">Uncharacterized protein</fullName>
    </submittedName>
</protein>
<keyword evidence="2" id="KW-0812">Transmembrane</keyword>
<evidence type="ECO:0000256" key="1">
    <source>
        <dbReference type="SAM" id="MobiDB-lite"/>
    </source>
</evidence>
<accession>A0ABQ7TA71</accession>
<evidence type="ECO:0000256" key="2">
    <source>
        <dbReference type="SAM" id="Phobius"/>
    </source>
</evidence>
<name>A0ABQ7TA71_PHRPL</name>
<keyword evidence="4" id="KW-1185">Reference proteome</keyword>